<sequence length="106" mass="12034">MKAFELYRFTHPNGTAKEWAYCDLGTGDAEIRWGPQNQLRHAQVKPLREAWERALQKVRKGYVKVGIVMLDESGAHVKLTPSNRRNTKPAVDLSNLLGSEDGGFYF</sequence>
<proteinExistence type="predicted"/>
<keyword evidence="2" id="KW-1185">Reference proteome</keyword>
<name>F9UH28_9GAMM</name>
<gene>
    <name evidence="1" type="ORF">ThimaDRAFT_4201</name>
</gene>
<evidence type="ECO:0000313" key="1">
    <source>
        <dbReference type="EMBL" id="EGV16432.1"/>
    </source>
</evidence>
<dbReference type="OrthoDB" id="6379952at2"/>
<dbReference type="RefSeq" id="WP_007195073.1">
    <property type="nucleotide sequence ID" value="NZ_AFWV01000017.1"/>
</dbReference>
<dbReference type="STRING" id="768671.ThimaDRAFT_4201"/>
<organism evidence="1 2">
    <name type="scientific">Thiocapsa marina 5811</name>
    <dbReference type="NCBI Taxonomy" id="768671"/>
    <lineage>
        <taxon>Bacteria</taxon>
        <taxon>Pseudomonadati</taxon>
        <taxon>Pseudomonadota</taxon>
        <taxon>Gammaproteobacteria</taxon>
        <taxon>Chromatiales</taxon>
        <taxon>Chromatiaceae</taxon>
        <taxon>Thiocapsa</taxon>
    </lineage>
</organism>
<dbReference type="eggNOG" id="ENOG50336WD">
    <property type="taxonomic scope" value="Bacteria"/>
</dbReference>
<dbReference type="Proteomes" id="UP000005459">
    <property type="component" value="Unassembled WGS sequence"/>
</dbReference>
<evidence type="ECO:0000313" key="2">
    <source>
        <dbReference type="Proteomes" id="UP000005459"/>
    </source>
</evidence>
<dbReference type="AlphaFoldDB" id="F9UH28"/>
<dbReference type="EMBL" id="AFWV01000017">
    <property type="protein sequence ID" value="EGV16432.1"/>
    <property type="molecule type" value="Genomic_DNA"/>
</dbReference>
<evidence type="ECO:0008006" key="3">
    <source>
        <dbReference type="Google" id="ProtNLM"/>
    </source>
</evidence>
<protein>
    <recommendedName>
        <fullName evidence="3">WGR domain-containing protein</fullName>
    </recommendedName>
</protein>
<reference evidence="1 2" key="1">
    <citation type="submission" date="2011-06" db="EMBL/GenBank/DDBJ databases">
        <title>The draft genome of Thiocapsa marina 5811.</title>
        <authorList>
            <consortium name="US DOE Joint Genome Institute (JGI-PGF)"/>
            <person name="Lucas S."/>
            <person name="Han J."/>
            <person name="Cheng J.-F."/>
            <person name="Goodwin L."/>
            <person name="Pitluck S."/>
            <person name="Peters L."/>
            <person name="Land M.L."/>
            <person name="Hauser L."/>
            <person name="Vogl K."/>
            <person name="Liu Z."/>
            <person name="Imhoff J."/>
            <person name="Thiel V."/>
            <person name="Frigaard N.-U."/>
            <person name="Bryant D."/>
            <person name="Woyke T.J."/>
        </authorList>
    </citation>
    <scope>NUCLEOTIDE SEQUENCE [LARGE SCALE GENOMIC DNA]</scope>
    <source>
        <strain evidence="1 2">5811</strain>
    </source>
</reference>
<accession>F9UH28</accession>